<evidence type="ECO:0000256" key="5">
    <source>
        <dbReference type="ARBA" id="ARBA00023242"/>
    </source>
</evidence>
<name>A0A9P4I8M9_9PEZI</name>
<dbReference type="GO" id="GO:0000228">
    <property type="term" value="C:nuclear chromosome"/>
    <property type="evidence" value="ECO:0007669"/>
    <property type="project" value="InterPro"/>
</dbReference>
<feature type="region of interest" description="Disordered" evidence="6">
    <location>
        <begin position="254"/>
        <end position="321"/>
    </location>
</feature>
<evidence type="ECO:0000256" key="1">
    <source>
        <dbReference type="ARBA" id="ARBA00004123"/>
    </source>
</evidence>
<keyword evidence="3" id="KW-0805">Transcription regulation</keyword>
<dbReference type="Pfam" id="PF04855">
    <property type="entry name" value="SNF5"/>
    <property type="match status" value="1"/>
</dbReference>
<evidence type="ECO:0000256" key="2">
    <source>
        <dbReference type="ARBA" id="ARBA00010239"/>
    </source>
</evidence>
<comment type="caution">
    <text evidence="7">The sequence shown here is derived from an EMBL/GenBank/DDBJ whole genome shotgun (WGS) entry which is preliminary data.</text>
</comment>
<organism evidence="7 8">
    <name type="scientific">Rhizodiscina lignyota</name>
    <dbReference type="NCBI Taxonomy" id="1504668"/>
    <lineage>
        <taxon>Eukaryota</taxon>
        <taxon>Fungi</taxon>
        <taxon>Dikarya</taxon>
        <taxon>Ascomycota</taxon>
        <taxon>Pezizomycotina</taxon>
        <taxon>Dothideomycetes</taxon>
        <taxon>Pleosporomycetidae</taxon>
        <taxon>Aulographales</taxon>
        <taxon>Rhizodiscinaceae</taxon>
        <taxon>Rhizodiscina</taxon>
    </lineage>
</organism>
<evidence type="ECO:0000256" key="3">
    <source>
        <dbReference type="ARBA" id="ARBA00023015"/>
    </source>
</evidence>
<gene>
    <name evidence="7" type="ORF">NA57DRAFT_80082</name>
</gene>
<dbReference type="GO" id="GO:0006338">
    <property type="term" value="P:chromatin remodeling"/>
    <property type="evidence" value="ECO:0007669"/>
    <property type="project" value="InterPro"/>
</dbReference>
<feature type="region of interest" description="Disordered" evidence="6">
    <location>
        <begin position="32"/>
        <end position="101"/>
    </location>
</feature>
<evidence type="ECO:0000256" key="6">
    <source>
        <dbReference type="SAM" id="MobiDB-lite"/>
    </source>
</evidence>
<evidence type="ECO:0000313" key="7">
    <source>
        <dbReference type="EMBL" id="KAF2094913.1"/>
    </source>
</evidence>
<dbReference type="AlphaFoldDB" id="A0A9P4I8M9"/>
<feature type="compositionally biased region" description="Basic and acidic residues" evidence="6">
    <location>
        <begin position="81"/>
        <end position="99"/>
    </location>
</feature>
<feature type="compositionally biased region" description="Polar residues" evidence="6">
    <location>
        <begin position="267"/>
        <end position="287"/>
    </location>
</feature>
<keyword evidence="4" id="KW-0804">Transcription</keyword>
<reference evidence="7" key="1">
    <citation type="journal article" date="2020" name="Stud. Mycol.">
        <title>101 Dothideomycetes genomes: a test case for predicting lifestyles and emergence of pathogens.</title>
        <authorList>
            <person name="Haridas S."/>
            <person name="Albert R."/>
            <person name="Binder M."/>
            <person name="Bloem J."/>
            <person name="Labutti K."/>
            <person name="Salamov A."/>
            <person name="Andreopoulos B."/>
            <person name="Baker S."/>
            <person name="Barry K."/>
            <person name="Bills G."/>
            <person name="Bluhm B."/>
            <person name="Cannon C."/>
            <person name="Castanera R."/>
            <person name="Culley D."/>
            <person name="Daum C."/>
            <person name="Ezra D."/>
            <person name="Gonzalez J."/>
            <person name="Henrissat B."/>
            <person name="Kuo A."/>
            <person name="Liang C."/>
            <person name="Lipzen A."/>
            <person name="Lutzoni F."/>
            <person name="Magnuson J."/>
            <person name="Mondo S."/>
            <person name="Nolan M."/>
            <person name="Ohm R."/>
            <person name="Pangilinan J."/>
            <person name="Park H.-J."/>
            <person name="Ramirez L."/>
            <person name="Alfaro M."/>
            <person name="Sun H."/>
            <person name="Tritt A."/>
            <person name="Yoshinaga Y."/>
            <person name="Zwiers L.-H."/>
            <person name="Turgeon B."/>
            <person name="Goodwin S."/>
            <person name="Spatafora J."/>
            <person name="Crous P."/>
            <person name="Grigoriev I."/>
        </authorList>
    </citation>
    <scope>NUCLEOTIDE SEQUENCE</scope>
    <source>
        <strain evidence="7">CBS 133067</strain>
    </source>
</reference>
<dbReference type="OrthoDB" id="10258327at2759"/>
<dbReference type="Proteomes" id="UP000799772">
    <property type="component" value="Unassembled WGS sequence"/>
</dbReference>
<dbReference type="EMBL" id="ML978133">
    <property type="protein sequence ID" value="KAF2094913.1"/>
    <property type="molecule type" value="Genomic_DNA"/>
</dbReference>
<protein>
    <submittedName>
        <fullName evidence="7">SNF5-domain-containing protein</fullName>
    </submittedName>
</protein>
<keyword evidence="8" id="KW-1185">Reference proteome</keyword>
<feature type="region of interest" description="Disordered" evidence="6">
    <location>
        <begin position="485"/>
        <end position="538"/>
    </location>
</feature>
<keyword evidence="5" id="KW-0539">Nucleus</keyword>
<comment type="similarity">
    <text evidence="2">Belongs to the SNF5 family.</text>
</comment>
<evidence type="ECO:0000313" key="8">
    <source>
        <dbReference type="Proteomes" id="UP000799772"/>
    </source>
</evidence>
<dbReference type="InterPro" id="IPR006939">
    <property type="entry name" value="SNF5"/>
</dbReference>
<evidence type="ECO:0000256" key="4">
    <source>
        <dbReference type="ARBA" id="ARBA00023163"/>
    </source>
</evidence>
<dbReference type="PANTHER" id="PTHR10019">
    <property type="entry name" value="SNF5"/>
    <property type="match status" value="1"/>
</dbReference>
<comment type="subcellular location">
    <subcellularLocation>
        <location evidence="1">Nucleus</location>
    </subcellularLocation>
</comment>
<sequence length="610" mass="67342">MAGPNPYKPNPPQAFISSYAPRIRTFANSLLTPVIPPPTAVPGARTTKRGTTAINYAEDGYDDDDFDDSEGPRRLTGLRTRPREEPKDDKQGGGKELGKELTAPVDVQGIWRDWMGKPRRSQTERQLQIQNALPLVLIPIRIDLNVQPFRPDPPLPTPNNFREFGIDETLPAYKQPEQTPEYRLKDAFLWNLHEALMTPDQFAKVFVDEMDFPSEKKGVLAITVAEQIRQQLQEYAGVAMHPLFSPQSNVTNGVTNGAAAASDGNPVKTTQATPTVLSRDQSSTPAPATNGVPSFFSGAFKSGTQTPAPATPAPATSAPPVEQITATARPLPEEDIHNPDDTYRCVVNLSINLLNRLYTDKFEWSLLHPPGFAEAFAKQTCADLGLAGEWVPAMAHAIYEAVLKLRKEACENGGIVGTAGGGVGGEVDNDAAEGAEAGWRYEPEHLGDEWEPKVEILSKEEIEKREGDRERQIRRLRRETARFSSTANIGGGPPVQIQNEYPDGEQPMGRGERSKKKRRFRSLSPLGRETPDVGAGYGGGTGTLGDWERQNWRCSHCKVWGLAVWMVRDGPLGPRTLCQNCGYIYERDKQLPAWNENLFATEKVYYSATR</sequence>
<accession>A0A9P4I8M9</accession>
<feature type="compositionally biased region" description="Acidic residues" evidence="6">
    <location>
        <begin position="59"/>
        <end position="69"/>
    </location>
</feature>
<proteinExistence type="inferred from homology"/>